<keyword evidence="11" id="KW-0575">Peroxidase</keyword>
<evidence type="ECO:0000256" key="9">
    <source>
        <dbReference type="PIRSR" id="PIRSR000294-2"/>
    </source>
</evidence>
<keyword evidence="4" id="KW-0732">Signal</keyword>
<keyword evidence="5" id="KW-0574">Periplasm</keyword>
<evidence type="ECO:0000256" key="6">
    <source>
        <dbReference type="ARBA" id="ARBA00023002"/>
    </source>
</evidence>
<protein>
    <submittedName>
        <fullName evidence="11">Cytochrome C peroxidase</fullName>
    </submittedName>
</protein>
<dbReference type="InterPro" id="IPR036909">
    <property type="entry name" value="Cyt_c-like_dom_sf"/>
</dbReference>
<evidence type="ECO:0000256" key="5">
    <source>
        <dbReference type="ARBA" id="ARBA00022764"/>
    </source>
</evidence>
<evidence type="ECO:0000256" key="2">
    <source>
        <dbReference type="ARBA" id="ARBA00022617"/>
    </source>
</evidence>
<proteinExistence type="predicted"/>
<comment type="subcellular location">
    <subcellularLocation>
        <location evidence="1">Periplasm</location>
    </subcellularLocation>
</comment>
<dbReference type="GO" id="GO:0020037">
    <property type="term" value="F:heme binding"/>
    <property type="evidence" value="ECO:0007669"/>
    <property type="project" value="InterPro"/>
</dbReference>
<feature type="binding site" description="covalent" evidence="8">
    <location>
        <position position="246"/>
    </location>
    <ligand>
        <name>heme c</name>
        <dbReference type="ChEBI" id="CHEBI:61717"/>
        <label>2</label>
    </ligand>
</feature>
<feature type="binding site" description="axial binding residue" evidence="9">
    <location>
        <position position="96"/>
    </location>
    <ligand>
        <name>heme c</name>
        <dbReference type="ChEBI" id="CHEBI:61717"/>
        <label>1</label>
    </ligand>
    <ligandPart>
        <name>Fe</name>
        <dbReference type="ChEBI" id="CHEBI:18248"/>
    </ligandPart>
</feature>
<dbReference type="PANTHER" id="PTHR30600">
    <property type="entry name" value="CYTOCHROME C PEROXIDASE-RELATED"/>
    <property type="match status" value="1"/>
</dbReference>
<sequence length="371" mass="41361">MNFLNKAPGFYFIVMMCCIGLYRCHDTIDSPGVADVDLTHIPYQPIPYLPDIPTGFPALEQPVDNPMTIDGIRLGRKLFYDPILSIDSTISCSSCHQQPKSFTDQLDFSPGVSGNTHRSSISLLNVAFQYHGFFWDGRAATLELQALQPIENVIEMGESWENVETKLRRNSGYQSDFRKAFGIESASMINRDLATKAISQFERTIISGGNTRYDRFVRGEIFLNDNETNGYLMFFNVDPVLPDAQCGHCHTAPLFGTTDYFNNGLQESADLEGFADKGLGAITGKASDNGKFKTPTLRNLVFTAPYMHDGRFTTIQQVVEHYTSGGKFSPNKSAFLNNLHLTESQKSDLISFILTLTDSSVLTNPAYKNPF</sequence>
<feature type="binding site" description="covalent" evidence="8">
    <location>
        <position position="92"/>
    </location>
    <ligand>
        <name>heme c</name>
        <dbReference type="ChEBI" id="CHEBI:61717"/>
        <label>1</label>
    </ligand>
</feature>
<evidence type="ECO:0000313" key="11">
    <source>
        <dbReference type="EMBL" id="MBK9981378.1"/>
    </source>
</evidence>
<dbReference type="PROSITE" id="PS51007">
    <property type="entry name" value="CYTC"/>
    <property type="match status" value="1"/>
</dbReference>
<dbReference type="PANTHER" id="PTHR30600:SF10">
    <property type="entry name" value="BLL6722 PROTEIN"/>
    <property type="match status" value="1"/>
</dbReference>
<name>A0A9D7SQS6_9BACT</name>
<reference evidence="11 12" key="1">
    <citation type="submission" date="2020-10" db="EMBL/GenBank/DDBJ databases">
        <title>Connecting structure to function with the recovery of over 1000 high-quality activated sludge metagenome-assembled genomes encoding full-length rRNA genes using long-read sequencing.</title>
        <authorList>
            <person name="Singleton C.M."/>
            <person name="Petriglieri F."/>
            <person name="Kristensen J.M."/>
            <person name="Kirkegaard R.H."/>
            <person name="Michaelsen T.Y."/>
            <person name="Andersen M.H."/>
            <person name="Karst S.M."/>
            <person name="Dueholm M.S."/>
            <person name="Nielsen P.H."/>
            <person name="Albertsen M."/>
        </authorList>
    </citation>
    <scope>NUCLEOTIDE SEQUENCE [LARGE SCALE GENOMIC DNA]</scope>
    <source>
        <strain evidence="11">Ribe_18-Q3-R11-54_MAXAC.273</strain>
    </source>
</reference>
<accession>A0A9D7SQS6</accession>
<comment type="PTM">
    <text evidence="8">Binds 2 heme groups per subunit.</text>
</comment>
<dbReference type="InterPro" id="IPR009056">
    <property type="entry name" value="Cyt_c-like_dom"/>
</dbReference>
<comment type="cofactor">
    <cofactor evidence="8">
        <name>heme</name>
        <dbReference type="ChEBI" id="CHEBI:30413"/>
    </cofactor>
    <text evidence="8">Binds 2 heme groups.</text>
</comment>
<evidence type="ECO:0000256" key="7">
    <source>
        <dbReference type="ARBA" id="ARBA00023004"/>
    </source>
</evidence>
<comment type="caution">
    <text evidence="11">The sequence shown here is derived from an EMBL/GenBank/DDBJ whole genome shotgun (WGS) entry which is preliminary data.</text>
</comment>
<dbReference type="EMBL" id="JADKGY010000001">
    <property type="protein sequence ID" value="MBK9981378.1"/>
    <property type="molecule type" value="Genomic_DNA"/>
</dbReference>
<evidence type="ECO:0000256" key="1">
    <source>
        <dbReference type="ARBA" id="ARBA00004418"/>
    </source>
</evidence>
<dbReference type="AlphaFoldDB" id="A0A9D7SQS6"/>
<dbReference type="Pfam" id="PF03150">
    <property type="entry name" value="CCP_MauG"/>
    <property type="match status" value="1"/>
</dbReference>
<evidence type="ECO:0000313" key="12">
    <source>
        <dbReference type="Proteomes" id="UP000808337"/>
    </source>
</evidence>
<dbReference type="Proteomes" id="UP000808337">
    <property type="component" value="Unassembled WGS sequence"/>
</dbReference>
<evidence type="ECO:0000256" key="8">
    <source>
        <dbReference type="PIRSR" id="PIRSR000294-1"/>
    </source>
</evidence>
<evidence type="ECO:0000256" key="3">
    <source>
        <dbReference type="ARBA" id="ARBA00022723"/>
    </source>
</evidence>
<keyword evidence="2 8" id="KW-0349">Heme</keyword>
<dbReference type="Gene3D" id="1.10.760.10">
    <property type="entry name" value="Cytochrome c-like domain"/>
    <property type="match status" value="2"/>
</dbReference>
<feature type="binding site" description="covalent" evidence="8">
    <location>
        <position position="95"/>
    </location>
    <ligand>
        <name>heme c</name>
        <dbReference type="ChEBI" id="CHEBI:61717"/>
        <label>1</label>
    </ligand>
</feature>
<dbReference type="InterPro" id="IPR004852">
    <property type="entry name" value="Di-haem_cyt_c_peroxidsae"/>
</dbReference>
<feature type="binding site" description="covalent" evidence="8">
    <location>
        <position position="249"/>
    </location>
    <ligand>
        <name>heme c</name>
        <dbReference type="ChEBI" id="CHEBI:61717"/>
        <label>2</label>
    </ligand>
</feature>
<dbReference type="GO" id="GO:0004130">
    <property type="term" value="F:cytochrome-c peroxidase activity"/>
    <property type="evidence" value="ECO:0007669"/>
    <property type="project" value="TreeGrafter"/>
</dbReference>
<feature type="domain" description="Cytochrome c" evidence="10">
    <location>
        <begin position="225"/>
        <end position="357"/>
    </location>
</feature>
<evidence type="ECO:0000259" key="10">
    <source>
        <dbReference type="PROSITE" id="PS51007"/>
    </source>
</evidence>
<feature type="binding site" description="axial binding residue" evidence="9">
    <location>
        <position position="250"/>
    </location>
    <ligand>
        <name>heme c</name>
        <dbReference type="ChEBI" id="CHEBI:61717"/>
        <label>2</label>
    </ligand>
    <ligandPart>
        <name>Fe</name>
        <dbReference type="ChEBI" id="CHEBI:18248"/>
    </ligandPart>
</feature>
<dbReference type="GO" id="GO:0009055">
    <property type="term" value="F:electron transfer activity"/>
    <property type="evidence" value="ECO:0007669"/>
    <property type="project" value="InterPro"/>
</dbReference>
<dbReference type="GO" id="GO:0042597">
    <property type="term" value="C:periplasmic space"/>
    <property type="evidence" value="ECO:0007669"/>
    <property type="project" value="UniProtKB-SubCell"/>
</dbReference>
<keyword evidence="6" id="KW-0560">Oxidoreductase</keyword>
<dbReference type="SUPFAM" id="SSF46626">
    <property type="entry name" value="Cytochrome c"/>
    <property type="match status" value="2"/>
</dbReference>
<dbReference type="PIRSF" id="PIRSF000294">
    <property type="entry name" value="Cytochrome-c_peroxidase"/>
    <property type="match status" value="1"/>
</dbReference>
<organism evidence="11 12">
    <name type="scientific">Candidatus Opimibacter skivensis</name>
    <dbReference type="NCBI Taxonomy" id="2982028"/>
    <lineage>
        <taxon>Bacteria</taxon>
        <taxon>Pseudomonadati</taxon>
        <taxon>Bacteroidota</taxon>
        <taxon>Saprospiria</taxon>
        <taxon>Saprospirales</taxon>
        <taxon>Saprospiraceae</taxon>
        <taxon>Candidatus Opimibacter</taxon>
    </lineage>
</organism>
<evidence type="ECO:0000256" key="4">
    <source>
        <dbReference type="ARBA" id="ARBA00022729"/>
    </source>
</evidence>
<dbReference type="InterPro" id="IPR051395">
    <property type="entry name" value="Cytochrome_c_Peroxidase/MauG"/>
</dbReference>
<dbReference type="InterPro" id="IPR026259">
    <property type="entry name" value="MauG/Cytc_peroxidase"/>
</dbReference>
<keyword evidence="7 9" id="KW-0408">Iron</keyword>
<dbReference type="GO" id="GO:0046872">
    <property type="term" value="F:metal ion binding"/>
    <property type="evidence" value="ECO:0007669"/>
    <property type="project" value="UniProtKB-KW"/>
</dbReference>
<keyword evidence="3 9" id="KW-0479">Metal-binding</keyword>
<gene>
    <name evidence="11" type="ORF">IPP15_02960</name>
</gene>